<dbReference type="PANTHER" id="PTHR30290">
    <property type="entry name" value="PERIPLASMIC BINDING COMPONENT OF ABC TRANSPORTER"/>
    <property type="match status" value="1"/>
</dbReference>
<dbReference type="Gene3D" id="3.40.190.10">
    <property type="entry name" value="Periplasmic binding protein-like II"/>
    <property type="match status" value="1"/>
</dbReference>
<gene>
    <name evidence="8" type="ORF">J2S17_002459</name>
</gene>
<sequence>MRKSWSKWMMLLLFSVMVLLTGCNFGESSKPTEAEGDGKKAAEKEENGEKVLNLSLDNDIPDLNQLKTTDGISFSVLNNVMEGLYRLDENNEPQPAMAETYKMSDDGLTYTFTLKDDIKWSNGDAVTAENFKYSWLRAMHPDTAGSYASILTDYIKGGAEYAAGESKEDGVAIEVKDDKTLVVELIQPTPFFVDLTAFVTYFPLNKTFVEEKGNKFALTYDAILYNGPFVLTSYDQAQGVTMKRNEQYWDNDKVAIDKVNMKVIKEQSTALNLYEAGDLDKVYLASADVESYQDSSEFSSETEFRTYFIQFNLEKEPFTNENIRKAMQLAYDQQVLADVILNNGSKPAYGLIAEEMSGLDGKSFREIQGEIIKPNIEKAKELWAKGVEELGGTPQIELLTSDDTLSKDTGTFLQSEYKKNLGIDIKLVTQPFSGRLDTMRAGDYQVGVNRWGADYNDSMTYLDLWVEPSNPPFRGNYSNEKYDELVNTAKIEANNQVRIDKLLEAEKVLIEDGVIAPLYFDGLAFLQKPGVKGIVTHPYGASPDLKWAVID</sequence>
<organism evidence="8 9">
    <name type="scientific">Cytobacillus purgationiresistens</name>
    <dbReference type="NCBI Taxonomy" id="863449"/>
    <lineage>
        <taxon>Bacteria</taxon>
        <taxon>Bacillati</taxon>
        <taxon>Bacillota</taxon>
        <taxon>Bacilli</taxon>
        <taxon>Bacillales</taxon>
        <taxon>Bacillaceae</taxon>
        <taxon>Cytobacillus</taxon>
    </lineage>
</organism>
<protein>
    <submittedName>
        <fullName evidence="8">Oligopeptide transport system substrate-binding protein</fullName>
    </submittedName>
</protein>
<feature type="chain" id="PRO_5046077782" evidence="6">
    <location>
        <begin position="21"/>
        <end position="551"/>
    </location>
</feature>
<dbReference type="Pfam" id="PF00496">
    <property type="entry name" value="SBP_bac_5"/>
    <property type="match status" value="1"/>
</dbReference>
<dbReference type="PROSITE" id="PS51257">
    <property type="entry name" value="PROKAR_LIPOPROTEIN"/>
    <property type="match status" value="1"/>
</dbReference>
<comment type="similarity">
    <text evidence="2">Belongs to the bacterial solute-binding protein 5 family.</text>
</comment>
<feature type="compositionally biased region" description="Basic and acidic residues" evidence="5">
    <location>
        <begin position="30"/>
        <end position="47"/>
    </location>
</feature>
<dbReference type="PANTHER" id="PTHR30290:SF10">
    <property type="entry name" value="PERIPLASMIC OLIGOPEPTIDE-BINDING PROTEIN-RELATED"/>
    <property type="match status" value="1"/>
</dbReference>
<dbReference type="PROSITE" id="PS01040">
    <property type="entry name" value="SBP_BACTERIAL_5"/>
    <property type="match status" value="1"/>
</dbReference>
<dbReference type="Gene3D" id="3.10.105.10">
    <property type="entry name" value="Dipeptide-binding Protein, Domain 3"/>
    <property type="match status" value="1"/>
</dbReference>
<comment type="subcellular location">
    <subcellularLocation>
        <location evidence="1">Cell membrane</location>
        <topology evidence="1">Lipid-anchor</topology>
    </subcellularLocation>
</comment>
<keyword evidence="4 6" id="KW-0732">Signal</keyword>
<dbReference type="PIRSF" id="PIRSF002741">
    <property type="entry name" value="MppA"/>
    <property type="match status" value="1"/>
</dbReference>
<dbReference type="InterPro" id="IPR000914">
    <property type="entry name" value="SBP_5_dom"/>
</dbReference>
<feature type="region of interest" description="Disordered" evidence="5">
    <location>
        <begin position="28"/>
        <end position="47"/>
    </location>
</feature>
<evidence type="ECO:0000256" key="4">
    <source>
        <dbReference type="ARBA" id="ARBA00022729"/>
    </source>
</evidence>
<dbReference type="EMBL" id="JAUSUB010000009">
    <property type="protein sequence ID" value="MDQ0270584.1"/>
    <property type="molecule type" value="Genomic_DNA"/>
</dbReference>
<dbReference type="Gene3D" id="3.90.76.10">
    <property type="entry name" value="Dipeptide-binding Protein, Domain 1"/>
    <property type="match status" value="1"/>
</dbReference>
<dbReference type="InterPro" id="IPR023765">
    <property type="entry name" value="SBP_5_CS"/>
</dbReference>
<dbReference type="CDD" id="cd08504">
    <property type="entry name" value="PBP2_OppA"/>
    <property type="match status" value="1"/>
</dbReference>
<evidence type="ECO:0000313" key="9">
    <source>
        <dbReference type="Proteomes" id="UP001238088"/>
    </source>
</evidence>
<dbReference type="InterPro" id="IPR039424">
    <property type="entry name" value="SBP_5"/>
</dbReference>
<dbReference type="Proteomes" id="UP001238088">
    <property type="component" value="Unassembled WGS sequence"/>
</dbReference>
<keyword evidence="9" id="KW-1185">Reference proteome</keyword>
<proteinExistence type="inferred from homology"/>
<dbReference type="RefSeq" id="WP_307475124.1">
    <property type="nucleotide sequence ID" value="NZ_JAUSUB010000009.1"/>
</dbReference>
<keyword evidence="3" id="KW-0813">Transport</keyword>
<evidence type="ECO:0000313" key="8">
    <source>
        <dbReference type="EMBL" id="MDQ0270584.1"/>
    </source>
</evidence>
<dbReference type="InterPro" id="IPR030678">
    <property type="entry name" value="Peptide/Ni-bd"/>
</dbReference>
<reference evidence="8 9" key="1">
    <citation type="submission" date="2023-07" db="EMBL/GenBank/DDBJ databases">
        <title>Genomic Encyclopedia of Type Strains, Phase IV (KMG-IV): sequencing the most valuable type-strain genomes for metagenomic binning, comparative biology and taxonomic classification.</title>
        <authorList>
            <person name="Goeker M."/>
        </authorList>
    </citation>
    <scope>NUCLEOTIDE SEQUENCE [LARGE SCALE GENOMIC DNA]</scope>
    <source>
        <strain evidence="8 9">DSM 23494</strain>
    </source>
</reference>
<evidence type="ECO:0000256" key="3">
    <source>
        <dbReference type="ARBA" id="ARBA00022448"/>
    </source>
</evidence>
<dbReference type="SUPFAM" id="SSF53850">
    <property type="entry name" value="Periplasmic binding protein-like II"/>
    <property type="match status" value="1"/>
</dbReference>
<evidence type="ECO:0000256" key="6">
    <source>
        <dbReference type="SAM" id="SignalP"/>
    </source>
</evidence>
<comment type="caution">
    <text evidence="8">The sequence shown here is derived from an EMBL/GenBank/DDBJ whole genome shotgun (WGS) entry which is preliminary data.</text>
</comment>
<evidence type="ECO:0000256" key="5">
    <source>
        <dbReference type="SAM" id="MobiDB-lite"/>
    </source>
</evidence>
<feature type="signal peptide" evidence="6">
    <location>
        <begin position="1"/>
        <end position="20"/>
    </location>
</feature>
<evidence type="ECO:0000256" key="1">
    <source>
        <dbReference type="ARBA" id="ARBA00004193"/>
    </source>
</evidence>
<evidence type="ECO:0000259" key="7">
    <source>
        <dbReference type="Pfam" id="PF00496"/>
    </source>
</evidence>
<feature type="domain" description="Solute-binding protein family 5" evidence="7">
    <location>
        <begin position="92"/>
        <end position="470"/>
    </location>
</feature>
<evidence type="ECO:0000256" key="2">
    <source>
        <dbReference type="ARBA" id="ARBA00005695"/>
    </source>
</evidence>
<accession>A0ABU0AH47</accession>
<name>A0ABU0AH47_9BACI</name>